<sequence>MDSEVHVQSSVHITQLAITAGSDDTDAPGLSAAHNVPKVARKYRASPLSGCVRPRSAHVDQGGAYGDPSNHGAPLRASTRAIRDPTTPPLGCTSANSLEIAGKSRICQSRETPSDSGSTPVANTLYAGQLSSGLHNTSVPSVNVNESVSMSNNRISTFIKAMTESDVRTLYSIPGMAHMARSVQHALDVDATKKSAVDMLAPAILAERNLSPGTAWIAEHNRRIQKIAQAELDRIYHEEERRLREAFLARFGLESFSQFDQDIHVSGPEDSDADSASVYSTESVNDSAAVLYHMRAPPMNDELSKGNS</sequence>
<reference evidence="1 2" key="1">
    <citation type="journal article" date="2012" name="Science">
        <title>The Paleozoic origin of enzymatic lignin decomposition reconstructed from 31 fungal genomes.</title>
        <authorList>
            <person name="Floudas D."/>
            <person name="Binder M."/>
            <person name="Riley R."/>
            <person name="Barry K."/>
            <person name="Blanchette R.A."/>
            <person name="Henrissat B."/>
            <person name="Martinez A.T."/>
            <person name="Otillar R."/>
            <person name="Spatafora J.W."/>
            <person name="Yadav J.S."/>
            <person name="Aerts A."/>
            <person name="Benoit I."/>
            <person name="Boyd A."/>
            <person name="Carlson A."/>
            <person name="Copeland A."/>
            <person name="Coutinho P.M."/>
            <person name="de Vries R.P."/>
            <person name="Ferreira P."/>
            <person name="Findley K."/>
            <person name="Foster B."/>
            <person name="Gaskell J."/>
            <person name="Glotzer D."/>
            <person name="Gorecki P."/>
            <person name="Heitman J."/>
            <person name="Hesse C."/>
            <person name="Hori C."/>
            <person name="Igarashi K."/>
            <person name="Jurgens J.A."/>
            <person name="Kallen N."/>
            <person name="Kersten P."/>
            <person name="Kohler A."/>
            <person name="Kuees U."/>
            <person name="Kumar T.K.A."/>
            <person name="Kuo A."/>
            <person name="LaButti K."/>
            <person name="Larrondo L.F."/>
            <person name="Lindquist E."/>
            <person name="Ling A."/>
            <person name="Lombard V."/>
            <person name="Lucas S."/>
            <person name="Lundell T."/>
            <person name="Martin R."/>
            <person name="McLaughlin D.J."/>
            <person name="Morgenstern I."/>
            <person name="Morin E."/>
            <person name="Murat C."/>
            <person name="Nagy L.G."/>
            <person name="Nolan M."/>
            <person name="Ohm R.A."/>
            <person name="Patyshakuliyeva A."/>
            <person name="Rokas A."/>
            <person name="Ruiz-Duenas F.J."/>
            <person name="Sabat G."/>
            <person name="Salamov A."/>
            <person name="Samejima M."/>
            <person name="Schmutz J."/>
            <person name="Slot J.C."/>
            <person name="St John F."/>
            <person name="Stenlid J."/>
            <person name="Sun H."/>
            <person name="Sun S."/>
            <person name="Syed K."/>
            <person name="Tsang A."/>
            <person name="Wiebenga A."/>
            <person name="Young D."/>
            <person name="Pisabarro A."/>
            <person name="Eastwood D.C."/>
            <person name="Martin F."/>
            <person name="Cullen D."/>
            <person name="Grigoriev I.V."/>
            <person name="Hibbett D.S."/>
        </authorList>
    </citation>
    <scope>NUCLEOTIDE SEQUENCE [LARGE SCALE GENOMIC DNA]</scope>
    <source>
        <strain evidence="1 2">MD-104</strain>
    </source>
</reference>
<organism evidence="1 2">
    <name type="scientific">Wolfiporia cocos (strain MD-104)</name>
    <name type="common">Brown rot fungus</name>
    <dbReference type="NCBI Taxonomy" id="742152"/>
    <lineage>
        <taxon>Eukaryota</taxon>
        <taxon>Fungi</taxon>
        <taxon>Dikarya</taxon>
        <taxon>Basidiomycota</taxon>
        <taxon>Agaricomycotina</taxon>
        <taxon>Agaricomycetes</taxon>
        <taxon>Polyporales</taxon>
        <taxon>Phaeolaceae</taxon>
        <taxon>Wolfiporia</taxon>
    </lineage>
</organism>
<dbReference type="Proteomes" id="UP000218811">
    <property type="component" value="Unassembled WGS sequence"/>
</dbReference>
<gene>
    <name evidence="1" type="ORF">WOLCODRAFT_139364</name>
</gene>
<dbReference type="EMBL" id="KB468168">
    <property type="protein sequence ID" value="PCH45004.1"/>
    <property type="molecule type" value="Genomic_DNA"/>
</dbReference>
<accession>A0A2H3K7F7</accession>
<evidence type="ECO:0000313" key="1">
    <source>
        <dbReference type="EMBL" id="PCH45004.1"/>
    </source>
</evidence>
<protein>
    <submittedName>
        <fullName evidence="1">Uncharacterized protein</fullName>
    </submittedName>
</protein>
<proteinExistence type="predicted"/>
<dbReference type="AlphaFoldDB" id="A0A2H3K7F7"/>
<evidence type="ECO:0000313" key="2">
    <source>
        <dbReference type="Proteomes" id="UP000218811"/>
    </source>
</evidence>
<keyword evidence="2" id="KW-1185">Reference proteome</keyword>
<name>A0A2H3K7F7_WOLCO</name>